<organism evidence="1 2">
    <name type="scientific">Leucosporidium creatinivorum</name>
    <dbReference type="NCBI Taxonomy" id="106004"/>
    <lineage>
        <taxon>Eukaryota</taxon>
        <taxon>Fungi</taxon>
        <taxon>Dikarya</taxon>
        <taxon>Basidiomycota</taxon>
        <taxon>Pucciniomycotina</taxon>
        <taxon>Microbotryomycetes</taxon>
        <taxon>Leucosporidiales</taxon>
        <taxon>Leucosporidium</taxon>
    </lineage>
</organism>
<dbReference type="SUPFAM" id="SSF52047">
    <property type="entry name" value="RNI-like"/>
    <property type="match status" value="1"/>
</dbReference>
<sequence>MPVPSLPNELFGIITSKIPRQDHHTLSSLALASRRFLPFARARPYYHLKIHAKWLDDKEFYQSAPHLTEEGVDKVNEELEESQEEWATRYFLHHFEPSSRKLLDTFMATPKLGTYVRFMEVELWLLNDPDDGVRLLRTMIAPSSNLQRLEVRSVGWGTEDGEAFDAVLAQLAPNLTELVLPGAEWTKRRLASSLGVGLGGFPELSALCLEEEPPEHSQTNYCRWPTPELSAAPFHLRTLFWEGYGVGEEEFRLVASASASTLEYLYIPIFKETLDLSSFLNLTILHIQSKISAGGNDLDVDVEFTRAIVATVRSCRVLTTLTVEETSTSRTSAAWETPHLLGALPSTLTQLDIKEMDISRPYLLTFLRNTSLAPELSELWYPRFRAHYPGWTPRGTSIEVIRAEEGEIERLCAERGIGW</sequence>
<dbReference type="Proteomes" id="UP000193467">
    <property type="component" value="Unassembled WGS sequence"/>
</dbReference>
<keyword evidence="2" id="KW-1185">Reference proteome</keyword>
<protein>
    <recommendedName>
        <fullName evidence="3">F-box domain-containing protein</fullName>
    </recommendedName>
</protein>
<comment type="caution">
    <text evidence="1">The sequence shown here is derived from an EMBL/GenBank/DDBJ whole genome shotgun (WGS) entry which is preliminary data.</text>
</comment>
<evidence type="ECO:0000313" key="2">
    <source>
        <dbReference type="Proteomes" id="UP000193467"/>
    </source>
</evidence>
<dbReference type="Gene3D" id="3.80.10.10">
    <property type="entry name" value="Ribonuclease Inhibitor"/>
    <property type="match status" value="1"/>
</dbReference>
<evidence type="ECO:0000313" key="1">
    <source>
        <dbReference type="EMBL" id="ORY90193.1"/>
    </source>
</evidence>
<evidence type="ECO:0008006" key="3">
    <source>
        <dbReference type="Google" id="ProtNLM"/>
    </source>
</evidence>
<dbReference type="InParanoid" id="A0A1Y2G0N8"/>
<dbReference type="EMBL" id="MCGR01000004">
    <property type="protein sequence ID" value="ORY90193.1"/>
    <property type="molecule type" value="Genomic_DNA"/>
</dbReference>
<dbReference type="AlphaFoldDB" id="A0A1Y2G0N8"/>
<accession>A0A1Y2G0N8</accession>
<gene>
    <name evidence="1" type="ORF">BCR35DRAFT_299763</name>
</gene>
<name>A0A1Y2G0N8_9BASI</name>
<proteinExistence type="predicted"/>
<dbReference type="InterPro" id="IPR032675">
    <property type="entry name" value="LRR_dom_sf"/>
</dbReference>
<reference evidence="1 2" key="1">
    <citation type="submission" date="2016-07" db="EMBL/GenBank/DDBJ databases">
        <title>Pervasive Adenine N6-methylation of Active Genes in Fungi.</title>
        <authorList>
            <consortium name="DOE Joint Genome Institute"/>
            <person name="Mondo S.J."/>
            <person name="Dannebaum R.O."/>
            <person name="Kuo R.C."/>
            <person name="Labutti K."/>
            <person name="Haridas S."/>
            <person name="Kuo A."/>
            <person name="Salamov A."/>
            <person name="Ahrendt S.R."/>
            <person name="Lipzen A."/>
            <person name="Sullivan W."/>
            <person name="Andreopoulos W.B."/>
            <person name="Clum A."/>
            <person name="Lindquist E."/>
            <person name="Daum C."/>
            <person name="Ramamoorthy G.K."/>
            <person name="Gryganskyi A."/>
            <person name="Culley D."/>
            <person name="Magnuson J.K."/>
            <person name="James T.Y."/>
            <person name="O'Malley M.A."/>
            <person name="Stajich J.E."/>
            <person name="Spatafora J.W."/>
            <person name="Visel A."/>
            <person name="Grigoriev I.V."/>
        </authorList>
    </citation>
    <scope>NUCLEOTIDE SEQUENCE [LARGE SCALE GENOMIC DNA]</scope>
    <source>
        <strain evidence="1 2">62-1032</strain>
    </source>
</reference>